<evidence type="ECO:0000256" key="2">
    <source>
        <dbReference type="ARBA" id="ARBA00023235"/>
    </source>
</evidence>
<protein>
    <submittedName>
        <fullName evidence="4">L-fucose mutarotase</fullName>
    </submittedName>
</protein>
<dbReference type="GO" id="GO:0042806">
    <property type="term" value="F:fucose binding"/>
    <property type="evidence" value="ECO:0007669"/>
    <property type="project" value="TreeGrafter"/>
</dbReference>
<dbReference type="PANTHER" id="PTHR31690">
    <property type="entry name" value="FUCOSE MUTAROTASE"/>
    <property type="match status" value="1"/>
</dbReference>
<dbReference type="GO" id="GO:0036373">
    <property type="term" value="F:L-fucose mutarotase activity"/>
    <property type="evidence" value="ECO:0007669"/>
    <property type="project" value="UniProtKB-EC"/>
</dbReference>
<accession>A0A2R4MIB0</accession>
<keyword evidence="2" id="KW-0413">Isomerase</keyword>
<dbReference type="SUPFAM" id="SSF102546">
    <property type="entry name" value="RbsD-like"/>
    <property type="match status" value="1"/>
</dbReference>
<reference evidence="4 5" key="1">
    <citation type="submission" date="2017-05" db="EMBL/GenBank/DDBJ databases">
        <title>Genome Analysis of Maritalea myrionectae HL2708#5.</title>
        <authorList>
            <consortium name="Cotde Inc.-PKNU"/>
            <person name="Jang D."/>
            <person name="Oh H.-M."/>
        </authorList>
    </citation>
    <scope>NUCLEOTIDE SEQUENCE [LARGE SCALE GENOMIC DNA]</scope>
    <source>
        <strain evidence="4 5">HL2708#5</strain>
    </source>
</reference>
<dbReference type="GO" id="GO:0062193">
    <property type="term" value="F:D-ribose pyranase activity"/>
    <property type="evidence" value="ECO:0007669"/>
    <property type="project" value="UniProtKB-EC"/>
</dbReference>
<comment type="catalytic activity">
    <reaction evidence="1">
        <text>beta-D-ribopyranose = beta-D-ribofuranose</text>
        <dbReference type="Rhea" id="RHEA:25432"/>
        <dbReference type="ChEBI" id="CHEBI:27476"/>
        <dbReference type="ChEBI" id="CHEBI:47002"/>
        <dbReference type="EC" id="5.4.99.62"/>
    </reaction>
</comment>
<gene>
    <name evidence="4" type="ORF">MXMO3_03236</name>
</gene>
<keyword evidence="5" id="KW-1185">Reference proteome</keyword>
<dbReference type="InterPro" id="IPR007721">
    <property type="entry name" value="RbsD_FucU"/>
</dbReference>
<evidence type="ECO:0000256" key="1">
    <source>
        <dbReference type="ARBA" id="ARBA00000223"/>
    </source>
</evidence>
<organism evidence="4 5">
    <name type="scientific">Maritalea myrionectae</name>
    <dbReference type="NCBI Taxonomy" id="454601"/>
    <lineage>
        <taxon>Bacteria</taxon>
        <taxon>Pseudomonadati</taxon>
        <taxon>Pseudomonadota</taxon>
        <taxon>Alphaproteobacteria</taxon>
        <taxon>Hyphomicrobiales</taxon>
        <taxon>Devosiaceae</taxon>
        <taxon>Maritalea</taxon>
    </lineage>
</organism>
<dbReference type="InterPro" id="IPR050443">
    <property type="entry name" value="RbsD/FucU_mutarotase"/>
</dbReference>
<dbReference type="GO" id="GO:0006004">
    <property type="term" value="P:fucose metabolic process"/>
    <property type="evidence" value="ECO:0007669"/>
    <property type="project" value="TreeGrafter"/>
</dbReference>
<dbReference type="Proteomes" id="UP000258927">
    <property type="component" value="Chromosome"/>
</dbReference>
<dbReference type="KEGG" id="mmyr:MXMO3_03236"/>
<dbReference type="PANTHER" id="PTHR31690:SF4">
    <property type="entry name" value="FUCOSE MUTAROTASE"/>
    <property type="match status" value="1"/>
</dbReference>
<name>A0A2R4MIB0_9HYPH</name>
<comment type="catalytic activity">
    <reaction evidence="3">
        <text>alpha-L-fucose = beta-L-fucose</text>
        <dbReference type="Rhea" id="RHEA:25580"/>
        <dbReference type="ChEBI" id="CHEBI:42548"/>
        <dbReference type="ChEBI" id="CHEBI:42589"/>
        <dbReference type="EC" id="5.1.3.29"/>
    </reaction>
</comment>
<dbReference type="EMBL" id="CP021330">
    <property type="protein sequence ID" value="AVX05742.1"/>
    <property type="molecule type" value="Genomic_DNA"/>
</dbReference>
<proteinExistence type="predicted"/>
<dbReference type="AlphaFoldDB" id="A0A2R4MIB0"/>
<dbReference type="RefSeq" id="WP_117396530.1">
    <property type="nucleotide sequence ID" value="NZ_CP021330.1"/>
</dbReference>
<sequence length="147" mass="16408">MLKGLDPKLSAHLVYVMMQMGHGDEIAIVDANFPAHSTALETATGEIVDLPGMDAPALISAMTKHFPLEEFYDFCAWRMEIDNAPDEMGEVHQMVFDVLEKAKPAPANLGSLERQTFYQRAKNCFAVVRVGEMRPFGCFILRKGVIF</sequence>
<evidence type="ECO:0000313" key="5">
    <source>
        <dbReference type="Proteomes" id="UP000258927"/>
    </source>
</evidence>
<dbReference type="InterPro" id="IPR023750">
    <property type="entry name" value="RbsD-like_sf"/>
</dbReference>
<dbReference type="Gene3D" id="3.40.1650.10">
    <property type="entry name" value="RbsD-like domain"/>
    <property type="match status" value="1"/>
</dbReference>
<evidence type="ECO:0000313" key="4">
    <source>
        <dbReference type="EMBL" id="AVX05742.1"/>
    </source>
</evidence>
<dbReference type="Pfam" id="PF05025">
    <property type="entry name" value="RbsD_FucU"/>
    <property type="match status" value="1"/>
</dbReference>
<evidence type="ECO:0000256" key="3">
    <source>
        <dbReference type="ARBA" id="ARBA00036324"/>
    </source>
</evidence>
<dbReference type="STRING" id="1122213.GCA_000423365_00928"/>